<dbReference type="KEGG" id="dcr:108228113"/>
<evidence type="ECO:0000313" key="2">
    <source>
        <dbReference type="Proteomes" id="UP000077755"/>
    </source>
</evidence>
<dbReference type="PANTHER" id="PTHR36737:SF1">
    <property type="entry name" value="EXPRESSED PROTEIN"/>
    <property type="match status" value="1"/>
</dbReference>
<accession>A0AAF1B4A2</accession>
<reference evidence="1" key="2">
    <citation type="submission" date="2022-03" db="EMBL/GenBank/DDBJ databases">
        <title>Draft title - Genomic analysis of global carrot germplasm unveils the trajectory of domestication and the origin of high carotenoid orange carrot.</title>
        <authorList>
            <person name="Iorizzo M."/>
            <person name="Ellison S."/>
            <person name="Senalik D."/>
            <person name="Macko-Podgorni A."/>
            <person name="Grzebelus D."/>
            <person name="Bostan H."/>
            <person name="Rolling W."/>
            <person name="Curaba J."/>
            <person name="Simon P."/>
        </authorList>
    </citation>
    <scope>NUCLEOTIDE SEQUENCE</scope>
    <source>
        <tissue evidence="1">Leaf</tissue>
    </source>
</reference>
<dbReference type="AlphaFoldDB" id="A0AAF1B4A2"/>
<dbReference type="PANTHER" id="PTHR36737">
    <property type="entry name" value="EXPRESSED PROTEIN"/>
    <property type="match status" value="1"/>
</dbReference>
<keyword evidence="2" id="KW-1185">Reference proteome</keyword>
<proteinExistence type="predicted"/>
<name>A0AAF1B4A2_DAUCS</name>
<dbReference type="GO" id="GO:0009941">
    <property type="term" value="C:chloroplast envelope"/>
    <property type="evidence" value="ECO:0007669"/>
    <property type="project" value="TreeGrafter"/>
</dbReference>
<evidence type="ECO:0000313" key="1">
    <source>
        <dbReference type="EMBL" id="WOH06109.1"/>
    </source>
</evidence>
<sequence>MSKKGGKGTGGGVKKDSPVLIKDAPWREINPRQKPIPKIHLSPLLRVPKDPFSDYAQFVMKHPNPIGTGLGSEAIVEAAGPDCIVPGQITPIRLLGLKVWPIDVDLKFLDPVGRELQQIGKFMDSAVNLMDKALVDR</sequence>
<protein>
    <submittedName>
        <fullName evidence="1">Uncharacterized protein</fullName>
    </submittedName>
</protein>
<reference evidence="1" key="1">
    <citation type="journal article" date="2016" name="Nat. Genet.">
        <title>A high-quality carrot genome assembly provides new insights into carotenoid accumulation and asterid genome evolution.</title>
        <authorList>
            <person name="Iorizzo M."/>
            <person name="Ellison S."/>
            <person name="Senalik D."/>
            <person name="Zeng P."/>
            <person name="Satapoomin P."/>
            <person name="Huang J."/>
            <person name="Bowman M."/>
            <person name="Iovene M."/>
            <person name="Sanseverino W."/>
            <person name="Cavagnaro P."/>
            <person name="Yildiz M."/>
            <person name="Macko-Podgorni A."/>
            <person name="Moranska E."/>
            <person name="Grzebelus E."/>
            <person name="Grzebelus D."/>
            <person name="Ashrafi H."/>
            <person name="Zheng Z."/>
            <person name="Cheng S."/>
            <person name="Spooner D."/>
            <person name="Van Deynze A."/>
            <person name="Simon P."/>
        </authorList>
    </citation>
    <scope>NUCLEOTIDE SEQUENCE</scope>
    <source>
        <tissue evidence="1">Leaf</tissue>
    </source>
</reference>
<gene>
    <name evidence="1" type="ORF">DCAR_0625532</name>
</gene>
<organism evidence="1 2">
    <name type="scientific">Daucus carota subsp. sativus</name>
    <name type="common">Carrot</name>
    <dbReference type="NCBI Taxonomy" id="79200"/>
    <lineage>
        <taxon>Eukaryota</taxon>
        <taxon>Viridiplantae</taxon>
        <taxon>Streptophyta</taxon>
        <taxon>Embryophyta</taxon>
        <taxon>Tracheophyta</taxon>
        <taxon>Spermatophyta</taxon>
        <taxon>Magnoliopsida</taxon>
        <taxon>eudicotyledons</taxon>
        <taxon>Gunneridae</taxon>
        <taxon>Pentapetalae</taxon>
        <taxon>asterids</taxon>
        <taxon>campanulids</taxon>
        <taxon>Apiales</taxon>
        <taxon>Apiaceae</taxon>
        <taxon>Apioideae</taxon>
        <taxon>Scandiceae</taxon>
        <taxon>Daucinae</taxon>
        <taxon>Daucus</taxon>
        <taxon>Daucus sect. Daucus</taxon>
    </lineage>
</organism>
<dbReference type="EMBL" id="CP093348">
    <property type="protein sequence ID" value="WOH06109.1"/>
    <property type="molecule type" value="Genomic_DNA"/>
</dbReference>
<dbReference type="Proteomes" id="UP000077755">
    <property type="component" value="Chromosome 6"/>
</dbReference>